<feature type="compositionally biased region" description="Basic and acidic residues" evidence="7">
    <location>
        <begin position="109"/>
        <end position="132"/>
    </location>
</feature>
<comment type="subcellular location">
    <subcellularLocation>
        <location evidence="1">Cytoplasm</location>
    </subcellularLocation>
</comment>
<comment type="caution">
    <text evidence="9">The sequence shown here is derived from an EMBL/GenBank/DDBJ whole genome shotgun (WGS) entry which is preliminary data.</text>
</comment>
<dbReference type="FunFam" id="2.20.70.30:FF:000002">
    <property type="entry name" value="Nascent polypeptide-associated complex (NAC), alpha subunit"/>
    <property type="match status" value="1"/>
</dbReference>
<reference evidence="9 10" key="1">
    <citation type="submission" date="2020-12" db="EMBL/GenBank/DDBJ databases">
        <title>Effect of drift, selection, and recombination on the evolution of hybrid genomes in Candida yeast pathogens.</title>
        <authorList>
            <person name="Mixao V."/>
            <person name="Ksiezopolska E."/>
            <person name="Saus E."/>
            <person name="Boekhout T."/>
            <person name="Gacser A."/>
            <person name="Gabaldon T."/>
        </authorList>
    </citation>
    <scope>NUCLEOTIDE SEQUENCE [LARGE SCALE GENOMIC DNA]</scope>
    <source>
        <strain evidence="9 10">BP57</strain>
    </source>
</reference>
<accession>A0A8H8DCD4</accession>
<dbReference type="PROSITE" id="PS51151">
    <property type="entry name" value="NAC_AB"/>
    <property type="match status" value="1"/>
</dbReference>
<dbReference type="GO" id="GO:0005854">
    <property type="term" value="C:nascent polypeptide-associated complex"/>
    <property type="evidence" value="ECO:0007669"/>
    <property type="project" value="InterPro"/>
</dbReference>
<evidence type="ECO:0000256" key="1">
    <source>
        <dbReference type="ARBA" id="ARBA00004496"/>
    </source>
</evidence>
<dbReference type="InterPro" id="IPR044034">
    <property type="entry name" value="NAC-like_UBA"/>
</dbReference>
<dbReference type="Proteomes" id="UP000669133">
    <property type="component" value="Unassembled WGS sequence"/>
</dbReference>
<keyword evidence="4" id="KW-0813">Transport</keyword>
<evidence type="ECO:0000256" key="6">
    <source>
        <dbReference type="ARBA" id="ARBA00030300"/>
    </source>
</evidence>
<evidence type="ECO:0000256" key="7">
    <source>
        <dbReference type="SAM" id="MobiDB-lite"/>
    </source>
</evidence>
<comment type="function">
    <text evidence="5">Component of the nascent polypeptide-associated complex (NAC), a dynamic component of the ribosomal exit tunnel, protecting the emerging polypeptides from interaction with other cytoplasmic proteins to ensure appropriate nascent protein targeting. The NAC complex also promotes mitochondrial protein import by enhancing productive ribosome interactions with the outer mitochondrial membrane and blocks the inappropriate interaction of ribosomes translating non-secretory nascent polypeptides with translocation sites in the membrane of the endoplasmic reticulum. EGD2 may also be involved in transcription regulation.</text>
</comment>
<protein>
    <recommendedName>
        <fullName evidence="3">Nascent polypeptide-associated complex subunit alpha</fullName>
    </recommendedName>
    <alternativeName>
        <fullName evidence="6">Alpha-NAC</fullName>
    </alternativeName>
</protein>
<feature type="region of interest" description="Disordered" evidence="7">
    <location>
        <begin position="84"/>
        <end position="148"/>
    </location>
</feature>
<comment type="similarity">
    <text evidence="2">Belongs to the NAC-alpha family.</text>
</comment>
<dbReference type="Pfam" id="PF01849">
    <property type="entry name" value="NAC"/>
    <property type="match status" value="1"/>
</dbReference>
<dbReference type="SMART" id="SM01407">
    <property type="entry name" value="NAC"/>
    <property type="match status" value="1"/>
</dbReference>
<dbReference type="RefSeq" id="XP_067550549.1">
    <property type="nucleotide sequence ID" value="XM_067694384.1"/>
</dbReference>
<dbReference type="CDD" id="cd22054">
    <property type="entry name" value="NAC_NACA"/>
    <property type="match status" value="1"/>
</dbReference>
<dbReference type="PIRSF" id="PIRSF015901">
    <property type="entry name" value="NAC_alpha"/>
    <property type="match status" value="1"/>
</dbReference>
<gene>
    <name evidence="9" type="ORF">I9W82_000523</name>
</gene>
<feature type="compositionally biased region" description="Acidic residues" evidence="7">
    <location>
        <begin position="133"/>
        <end position="144"/>
    </location>
</feature>
<dbReference type="Pfam" id="PF19026">
    <property type="entry name" value="UBA_HYPK"/>
    <property type="match status" value="1"/>
</dbReference>
<dbReference type="AlphaFoldDB" id="A0A8H8DCD4"/>
<evidence type="ECO:0000256" key="2">
    <source>
        <dbReference type="ARBA" id="ARBA00009882"/>
    </source>
</evidence>
<keyword evidence="4" id="KW-0653">Protein transport</keyword>
<organism evidence="9 10">
    <name type="scientific">Candida metapsilosis</name>
    <dbReference type="NCBI Taxonomy" id="273372"/>
    <lineage>
        <taxon>Eukaryota</taxon>
        <taxon>Fungi</taxon>
        <taxon>Dikarya</taxon>
        <taxon>Ascomycota</taxon>
        <taxon>Saccharomycotina</taxon>
        <taxon>Pichiomycetes</taxon>
        <taxon>Debaryomycetaceae</taxon>
        <taxon>Candida/Lodderomyces clade</taxon>
        <taxon>Candida</taxon>
    </lineage>
</organism>
<evidence type="ECO:0000256" key="5">
    <source>
        <dbReference type="ARBA" id="ARBA00025035"/>
    </source>
</evidence>
<dbReference type="InterPro" id="IPR016641">
    <property type="entry name" value="EGD2/NACA0like"/>
</dbReference>
<feature type="domain" description="NAC-A/B" evidence="8">
    <location>
        <begin position="18"/>
        <end position="82"/>
    </location>
</feature>
<sequence length="183" mass="19918">MSTTEQIPQGADVNIISNKNEKKARELIKKLNLKQIKGISRVTFKQRGNLIYAIDSPDVYRSAAGTYVVFGEAKVDDMNQRIAEAQAQQAQQEVLSNAAGGSNASAPASEDKSPEAITADMEKASLGDNKVEEVEDDEEVDESEFDPKDIALIVEQTHVSRAKAVKALKNHNGDMVNALMELS</sequence>
<dbReference type="OrthoDB" id="3169036at2759"/>
<dbReference type="Gene3D" id="1.10.8.10">
    <property type="entry name" value="DNA helicase RuvA subunit, C-terminal domain"/>
    <property type="match status" value="1"/>
</dbReference>
<proteinExistence type="inferred from homology"/>
<dbReference type="CDD" id="cd14358">
    <property type="entry name" value="UBA_NAC_euk"/>
    <property type="match status" value="1"/>
</dbReference>
<dbReference type="InterPro" id="IPR038187">
    <property type="entry name" value="NAC_A/B_dom_sf"/>
</dbReference>
<evidence type="ECO:0000259" key="8">
    <source>
        <dbReference type="PROSITE" id="PS51151"/>
    </source>
</evidence>
<feature type="compositionally biased region" description="Low complexity" evidence="7">
    <location>
        <begin position="84"/>
        <end position="108"/>
    </location>
</feature>
<keyword evidence="10" id="KW-1185">Reference proteome</keyword>
<evidence type="ECO:0000256" key="4">
    <source>
        <dbReference type="ARBA" id="ARBA00022927"/>
    </source>
</evidence>
<dbReference type="EMBL" id="JAEOAQ010000001">
    <property type="protein sequence ID" value="KAG5421433.1"/>
    <property type="molecule type" value="Genomic_DNA"/>
</dbReference>
<dbReference type="GeneID" id="93649152"/>
<evidence type="ECO:0000256" key="3">
    <source>
        <dbReference type="ARBA" id="ARBA00014437"/>
    </source>
</evidence>
<evidence type="ECO:0000313" key="10">
    <source>
        <dbReference type="Proteomes" id="UP000669133"/>
    </source>
</evidence>
<name>A0A8H8DCD4_9ASCO</name>
<dbReference type="PANTHER" id="PTHR21713">
    <property type="entry name" value="NASCENT POLYPEPTIDE ASSOCIATED COMPLEX ALPHA SUBUNIT-RELATED"/>
    <property type="match status" value="1"/>
</dbReference>
<dbReference type="Gene3D" id="2.20.70.30">
    <property type="entry name" value="Nascent polypeptide-associated complex domain"/>
    <property type="match status" value="1"/>
</dbReference>
<dbReference type="InterPro" id="IPR002715">
    <property type="entry name" value="Nas_poly-pep-assoc_cplx_dom"/>
</dbReference>
<dbReference type="GO" id="GO:0015031">
    <property type="term" value="P:protein transport"/>
    <property type="evidence" value="ECO:0007669"/>
    <property type="project" value="UniProtKB-KW"/>
</dbReference>
<evidence type="ECO:0000313" key="9">
    <source>
        <dbReference type="EMBL" id="KAG5421433.1"/>
    </source>
</evidence>